<dbReference type="GO" id="GO:0005886">
    <property type="term" value="C:plasma membrane"/>
    <property type="evidence" value="ECO:0007669"/>
    <property type="project" value="TreeGrafter"/>
</dbReference>
<organism evidence="2 3">
    <name type="scientific">Athelia psychrophila</name>
    <dbReference type="NCBI Taxonomy" id="1759441"/>
    <lineage>
        <taxon>Eukaryota</taxon>
        <taxon>Fungi</taxon>
        <taxon>Dikarya</taxon>
        <taxon>Basidiomycota</taxon>
        <taxon>Agaricomycotina</taxon>
        <taxon>Agaricomycetes</taxon>
        <taxon>Agaricomycetidae</taxon>
        <taxon>Atheliales</taxon>
        <taxon>Atheliaceae</taxon>
        <taxon>Athelia</taxon>
    </lineage>
</organism>
<dbReference type="InterPro" id="IPR050122">
    <property type="entry name" value="RTK"/>
</dbReference>
<reference evidence="2 3" key="1">
    <citation type="journal article" date="2016" name="Mol. Biol. Evol.">
        <title>Comparative Genomics of Early-Diverging Mushroom-Forming Fungi Provides Insights into the Origins of Lignocellulose Decay Capabilities.</title>
        <authorList>
            <person name="Nagy L.G."/>
            <person name="Riley R."/>
            <person name="Tritt A."/>
            <person name="Adam C."/>
            <person name="Daum C."/>
            <person name="Floudas D."/>
            <person name="Sun H."/>
            <person name="Yadav J.S."/>
            <person name="Pangilinan J."/>
            <person name="Larsson K.H."/>
            <person name="Matsuura K."/>
            <person name="Barry K."/>
            <person name="Labutti K."/>
            <person name="Kuo R."/>
            <person name="Ohm R.A."/>
            <person name="Bhattacharya S.S."/>
            <person name="Shirouzu T."/>
            <person name="Yoshinaga Y."/>
            <person name="Martin F.M."/>
            <person name="Grigoriev I.V."/>
            <person name="Hibbett D.S."/>
        </authorList>
    </citation>
    <scope>NUCLEOTIDE SEQUENCE [LARGE SCALE GENOMIC DNA]</scope>
    <source>
        <strain evidence="2 3">CBS 109695</strain>
    </source>
</reference>
<keyword evidence="3" id="KW-1185">Reference proteome</keyword>
<dbReference type="Proteomes" id="UP000076532">
    <property type="component" value="Unassembled WGS sequence"/>
</dbReference>
<evidence type="ECO:0000313" key="3">
    <source>
        <dbReference type="Proteomes" id="UP000076532"/>
    </source>
</evidence>
<dbReference type="GO" id="GO:0005524">
    <property type="term" value="F:ATP binding"/>
    <property type="evidence" value="ECO:0007669"/>
    <property type="project" value="InterPro"/>
</dbReference>
<dbReference type="Pfam" id="PF07714">
    <property type="entry name" value="PK_Tyr_Ser-Thr"/>
    <property type="match status" value="1"/>
</dbReference>
<evidence type="ECO:0000259" key="1">
    <source>
        <dbReference type="PROSITE" id="PS50011"/>
    </source>
</evidence>
<sequence length="325" mass="36389">MIEYCPCSQYSPAASQISDITPESPKTPGPTAVRIRPQEINDKFVRSKGTEEHYVAYGDVSQIWKRQLKSTNQLVAIKGFRMTATEGVNNINEEFEVALFELVRRWQKLEHQNVMPCLGVTFGFGIVASLVMPMCPEGNINEYAENHPNVSRIALLSEVAAGVAYLHSQGVVHGKICGRNIVISPNGRPLITDTGLSQVIRSQEGIFPWALPSESIRWMAPEMFDSELGKGFTASTDVWSLAMTILEVMSGRMPYYPRRQIHATGLAIMDGVLPLRPDNNTISDNLWGVLLTLWARNPEDRPCASFIHWQLDALRPDSLHHLYKL</sequence>
<dbReference type="InterPro" id="IPR000719">
    <property type="entry name" value="Prot_kinase_dom"/>
</dbReference>
<dbReference type="SUPFAM" id="SSF56112">
    <property type="entry name" value="Protein kinase-like (PK-like)"/>
    <property type="match status" value="1"/>
</dbReference>
<evidence type="ECO:0000313" key="2">
    <source>
        <dbReference type="EMBL" id="KZP25808.1"/>
    </source>
</evidence>
<dbReference type="GO" id="GO:0043235">
    <property type="term" value="C:receptor complex"/>
    <property type="evidence" value="ECO:0007669"/>
    <property type="project" value="TreeGrafter"/>
</dbReference>
<gene>
    <name evidence="2" type="ORF">FIBSPDRAFT_855438</name>
</gene>
<dbReference type="GO" id="GO:0007169">
    <property type="term" value="P:cell surface receptor protein tyrosine kinase signaling pathway"/>
    <property type="evidence" value="ECO:0007669"/>
    <property type="project" value="TreeGrafter"/>
</dbReference>
<feature type="domain" description="Protein kinase" evidence="1">
    <location>
        <begin position="49"/>
        <end position="323"/>
    </location>
</feature>
<proteinExistence type="predicted"/>
<dbReference type="OrthoDB" id="4062651at2759"/>
<accession>A0A166P7T1</accession>
<dbReference type="InterPro" id="IPR001245">
    <property type="entry name" value="Ser-Thr/Tyr_kinase_cat_dom"/>
</dbReference>
<dbReference type="InterPro" id="IPR011009">
    <property type="entry name" value="Kinase-like_dom_sf"/>
</dbReference>
<dbReference type="EMBL" id="KV417518">
    <property type="protein sequence ID" value="KZP25808.1"/>
    <property type="molecule type" value="Genomic_DNA"/>
</dbReference>
<dbReference type="GO" id="GO:0004714">
    <property type="term" value="F:transmembrane receptor protein tyrosine kinase activity"/>
    <property type="evidence" value="ECO:0007669"/>
    <property type="project" value="TreeGrafter"/>
</dbReference>
<protein>
    <submittedName>
        <fullName evidence="2">Kinase-like protein</fullName>
    </submittedName>
</protein>
<dbReference type="PANTHER" id="PTHR24416">
    <property type="entry name" value="TYROSINE-PROTEIN KINASE RECEPTOR"/>
    <property type="match status" value="1"/>
</dbReference>
<dbReference type="Gene3D" id="1.10.510.10">
    <property type="entry name" value="Transferase(Phosphotransferase) domain 1"/>
    <property type="match status" value="1"/>
</dbReference>
<dbReference type="PANTHER" id="PTHR24416:SF611">
    <property type="entry name" value="TYROSINE-PROTEIN KINASE TRANSMEMBRANE RECEPTOR ROR"/>
    <property type="match status" value="1"/>
</dbReference>
<dbReference type="PROSITE" id="PS50011">
    <property type="entry name" value="PROTEIN_KINASE_DOM"/>
    <property type="match status" value="1"/>
</dbReference>
<dbReference type="AlphaFoldDB" id="A0A166P7T1"/>
<name>A0A166P7T1_9AGAM</name>
<dbReference type="STRING" id="436010.A0A166P7T1"/>